<dbReference type="AlphaFoldDB" id="A0A6A6V0N8"/>
<dbReference type="EMBL" id="MU006598">
    <property type="protein sequence ID" value="KAF2743356.1"/>
    <property type="molecule type" value="Genomic_DNA"/>
</dbReference>
<organism evidence="1 2">
    <name type="scientific">Sporormia fimetaria CBS 119925</name>
    <dbReference type="NCBI Taxonomy" id="1340428"/>
    <lineage>
        <taxon>Eukaryota</taxon>
        <taxon>Fungi</taxon>
        <taxon>Dikarya</taxon>
        <taxon>Ascomycota</taxon>
        <taxon>Pezizomycotina</taxon>
        <taxon>Dothideomycetes</taxon>
        <taxon>Pleosporomycetidae</taxon>
        <taxon>Pleosporales</taxon>
        <taxon>Sporormiaceae</taxon>
        <taxon>Sporormia</taxon>
    </lineage>
</organism>
<reference evidence="1" key="1">
    <citation type="journal article" date="2020" name="Stud. Mycol.">
        <title>101 Dothideomycetes genomes: a test case for predicting lifestyles and emergence of pathogens.</title>
        <authorList>
            <person name="Haridas S."/>
            <person name="Albert R."/>
            <person name="Binder M."/>
            <person name="Bloem J."/>
            <person name="Labutti K."/>
            <person name="Salamov A."/>
            <person name="Andreopoulos B."/>
            <person name="Baker S."/>
            <person name="Barry K."/>
            <person name="Bills G."/>
            <person name="Bluhm B."/>
            <person name="Cannon C."/>
            <person name="Castanera R."/>
            <person name="Culley D."/>
            <person name="Daum C."/>
            <person name="Ezra D."/>
            <person name="Gonzalez J."/>
            <person name="Henrissat B."/>
            <person name="Kuo A."/>
            <person name="Liang C."/>
            <person name="Lipzen A."/>
            <person name="Lutzoni F."/>
            <person name="Magnuson J."/>
            <person name="Mondo S."/>
            <person name="Nolan M."/>
            <person name="Ohm R."/>
            <person name="Pangilinan J."/>
            <person name="Park H.-J."/>
            <person name="Ramirez L."/>
            <person name="Alfaro M."/>
            <person name="Sun H."/>
            <person name="Tritt A."/>
            <person name="Yoshinaga Y."/>
            <person name="Zwiers L.-H."/>
            <person name="Turgeon B."/>
            <person name="Goodwin S."/>
            <person name="Spatafora J."/>
            <person name="Crous P."/>
            <person name="Grigoriev I."/>
        </authorList>
    </citation>
    <scope>NUCLEOTIDE SEQUENCE</scope>
    <source>
        <strain evidence="1">CBS 119925</strain>
    </source>
</reference>
<protein>
    <submittedName>
        <fullName evidence="1">Uncharacterized protein</fullName>
    </submittedName>
</protein>
<dbReference type="Proteomes" id="UP000799440">
    <property type="component" value="Unassembled WGS sequence"/>
</dbReference>
<keyword evidence="2" id="KW-1185">Reference proteome</keyword>
<sequence length="161" mass="18351">MTSAWVGLRNVCRLSESQSLTIDYPGSARTRPTRCRVTPRRQLRTLNQGRLCKSTPTVVFQLRGRSGARGPQGWDLWDGLGEPCRVMGYTGIRNNYTANLRRKQQDQHYFRYPGPGHMHGWGGILNKILRAAYPPRLVYLRVAIYRTAVSHSCTWETQTSG</sequence>
<evidence type="ECO:0000313" key="2">
    <source>
        <dbReference type="Proteomes" id="UP000799440"/>
    </source>
</evidence>
<name>A0A6A6V0N8_9PLEO</name>
<proteinExistence type="predicted"/>
<evidence type="ECO:0000313" key="1">
    <source>
        <dbReference type="EMBL" id="KAF2743356.1"/>
    </source>
</evidence>
<gene>
    <name evidence="1" type="ORF">M011DRAFT_471512</name>
</gene>
<accession>A0A6A6V0N8</accession>